<dbReference type="EMBL" id="VJMH01005690">
    <property type="protein sequence ID" value="KAF0693455.1"/>
    <property type="molecule type" value="Genomic_DNA"/>
</dbReference>
<organism evidence="2">
    <name type="scientific">Aphanomyces stellatus</name>
    <dbReference type="NCBI Taxonomy" id="120398"/>
    <lineage>
        <taxon>Eukaryota</taxon>
        <taxon>Sar</taxon>
        <taxon>Stramenopiles</taxon>
        <taxon>Oomycota</taxon>
        <taxon>Saprolegniomycetes</taxon>
        <taxon>Saprolegniales</taxon>
        <taxon>Verrucalvaceae</taxon>
        <taxon>Aphanomyces</taxon>
    </lineage>
</organism>
<feature type="non-terminal residue" evidence="2">
    <location>
        <position position="1"/>
    </location>
</feature>
<evidence type="ECO:0000313" key="2">
    <source>
        <dbReference type="EMBL" id="KAF0693455.1"/>
    </source>
</evidence>
<dbReference type="AlphaFoldDB" id="A0A6A4Y9V3"/>
<sequence length="356" mass="39294">LAALHDVGHGVAEHAALAHGTRFFLPPRRASVCRTEGQDAVGLGGRHDRRRLCDQCPWHGAPPQLGDVRRTTAKARKLEQGAQSSLKCSRTFCASRTSASTASLCEGAARHPRSPLPLVALLGPAWARFPRFPRGPTLVRRRLELHSIDKHVLRAFHDEEQHEFNAAAKPQHTTLDTVVNTNQGLRGTMTPAPLFDGQLLRGHGRGTDVLPASTVDPAAVSALGTSDPSHQHPCHGRRQPHPDVADATLACQHRRPDARYDAFQWEIGTLTLVSKPQQRLTQNIRQIVTNIAQYCRGGVLYVSLLMVVITALHMLLSYMPWRRTGTDKNFRSTPTEYAKRVTASSQLMQFDVAMDL</sequence>
<reference evidence="2" key="1">
    <citation type="submission" date="2019-06" db="EMBL/GenBank/DDBJ databases">
        <title>Genomics analysis of Aphanomyces spp. identifies a new class of oomycete effector associated with host adaptation.</title>
        <authorList>
            <person name="Gaulin E."/>
        </authorList>
    </citation>
    <scope>NUCLEOTIDE SEQUENCE</scope>
    <source>
        <strain evidence="2">CBS 578.67</strain>
    </source>
</reference>
<proteinExistence type="predicted"/>
<feature type="transmembrane region" description="Helical" evidence="1">
    <location>
        <begin position="299"/>
        <end position="321"/>
    </location>
</feature>
<keyword evidence="1" id="KW-0812">Transmembrane</keyword>
<name>A0A6A4Y9V3_9STRA</name>
<protein>
    <submittedName>
        <fullName evidence="2">Uncharacterized protein</fullName>
    </submittedName>
</protein>
<keyword evidence="1" id="KW-0472">Membrane</keyword>
<comment type="caution">
    <text evidence="2">The sequence shown here is derived from an EMBL/GenBank/DDBJ whole genome shotgun (WGS) entry which is preliminary data.</text>
</comment>
<accession>A0A6A4Y9V3</accession>
<gene>
    <name evidence="2" type="ORF">As57867_015528</name>
</gene>
<evidence type="ECO:0000256" key="1">
    <source>
        <dbReference type="SAM" id="Phobius"/>
    </source>
</evidence>
<keyword evidence="1" id="KW-1133">Transmembrane helix</keyword>